<accession>A0A099LTZ5</accession>
<evidence type="ECO:0000256" key="1">
    <source>
        <dbReference type="ARBA" id="ARBA00001946"/>
    </source>
</evidence>
<feature type="transmembrane region" description="Helical" evidence="19">
    <location>
        <begin position="113"/>
        <end position="134"/>
    </location>
</feature>
<evidence type="ECO:0000256" key="14">
    <source>
        <dbReference type="ARBA" id="ARBA00025228"/>
    </source>
</evidence>
<evidence type="ECO:0000256" key="7">
    <source>
        <dbReference type="ARBA" id="ARBA00022475"/>
    </source>
</evidence>
<proteinExistence type="inferred from homology"/>
<organism evidence="20 21">
    <name type="scientific">Vibrio navarrensis</name>
    <dbReference type="NCBI Taxonomy" id="29495"/>
    <lineage>
        <taxon>Bacteria</taxon>
        <taxon>Pseudomonadati</taxon>
        <taxon>Pseudomonadota</taxon>
        <taxon>Gammaproteobacteria</taxon>
        <taxon>Vibrionales</taxon>
        <taxon>Vibrionaceae</taxon>
        <taxon>Vibrio</taxon>
    </lineage>
</organism>
<keyword evidence="13 19" id="KW-0472">Membrane</keyword>
<evidence type="ECO:0000256" key="13">
    <source>
        <dbReference type="ARBA" id="ARBA00023136"/>
    </source>
</evidence>
<evidence type="ECO:0000256" key="19">
    <source>
        <dbReference type="HAMAP-Rule" id="MF_00719"/>
    </source>
</evidence>
<evidence type="ECO:0000256" key="5">
    <source>
        <dbReference type="ARBA" id="ARBA00013200"/>
    </source>
</evidence>
<reference evidence="20 21" key="1">
    <citation type="submission" date="2014-04" db="EMBL/GenBank/DDBJ databases">
        <title>Genome sequencing of Vibrio navarrensis strains.</title>
        <authorList>
            <person name="Gladney L.M."/>
            <person name="Katz L.S."/>
            <person name="Marino-Ramirez L."/>
            <person name="Jordan I.K."/>
        </authorList>
    </citation>
    <scope>NUCLEOTIDE SEQUENCE [LARGE SCALE GENOMIC DNA]</scope>
    <source>
        <strain evidence="20 21">ATCC 51183</strain>
    </source>
</reference>
<evidence type="ECO:0000256" key="9">
    <source>
        <dbReference type="ARBA" id="ARBA00022679"/>
    </source>
</evidence>
<feature type="transmembrane region" description="Helical" evidence="19">
    <location>
        <begin position="186"/>
        <end position="215"/>
    </location>
</feature>
<gene>
    <name evidence="19" type="primary">cobS</name>
    <name evidence="20" type="ORF">EA26_07345</name>
</gene>
<dbReference type="InterPro" id="IPR003805">
    <property type="entry name" value="CobS"/>
</dbReference>
<comment type="cofactor">
    <cofactor evidence="1 19">
        <name>Mg(2+)</name>
        <dbReference type="ChEBI" id="CHEBI:18420"/>
    </cofactor>
</comment>
<keyword evidence="10 19" id="KW-0812">Transmembrane</keyword>
<evidence type="ECO:0000256" key="16">
    <source>
        <dbReference type="ARBA" id="ARBA00032853"/>
    </source>
</evidence>
<evidence type="ECO:0000256" key="11">
    <source>
        <dbReference type="ARBA" id="ARBA00022842"/>
    </source>
</evidence>
<dbReference type="GO" id="GO:0008818">
    <property type="term" value="F:cobalamin 5'-phosphate synthase activity"/>
    <property type="evidence" value="ECO:0007669"/>
    <property type="project" value="UniProtKB-UniRule"/>
</dbReference>
<dbReference type="PANTHER" id="PTHR34148:SF1">
    <property type="entry name" value="ADENOSYLCOBINAMIDE-GDP RIBAZOLETRANSFERASE"/>
    <property type="match status" value="1"/>
</dbReference>
<comment type="similarity">
    <text evidence="4 19">Belongs to the CobS family.</text>
</comment>
<dbReference type="EC" id="2.7.8.26" evidence="5 19"/>
<dbReference type="NCBIfam" id="NF001277">
    <property type="entry name" value="PRK00235.1-3"/>
    <property type="match status" value="1"/>
</dbReference>
<evidence type="ECO:0000313" key="20">
    <source>
        <dbReference type="EMBL" id="KGK11129.1"/>
    </source>
</evidence>
<evidence type="ECO:0000256" key="2">
    <source>
        <dbReference type="ARBA" id="ARBA00004651"/>
    </source>
</evidence>
<evidence type="ECO:0000256" key="3">
    <source>
        <dbReference type="ARBA" id="ARBA00004663"/>
    </source>
</evidence>
<protein>
    <recommendedName>
        <fullName evidence="6 19">Adenosylcobinamide-GDP ribazoletransferase</fullName>
        <ecNumber evidence="5 19">2.7.8.26</ecNumber>
    </recommendedName>
    <alternativeName>
        <fullName evidence="16 19">Cobalamin synthase</fullName>
    </alternativeName>
    <alternativeName>
        <fullName evidence="15 19">Cobalamin-5'-phosphate synthase</fullName>
    </alternativeName>
</protein>
<dbReference type="Pfam" id="PF02654">
    <property type="entry name" value="CobS"/>
    <property type="match status" value="1"/>
</dbReference>
<dbReference type="GeneID" id="43683011"/>
<evidence type="ECO:0000256" key="15">
    <source>
        <dbReference type="ARBA" id="ARBA00032605"/>
    </source>
</evidence>
<evidence type="ECO:0000256" key="17">
    <source>
        <dbReference type="ARBA" id="ARBA00048623"/>
    </source>
</evidence>
<comment type="catalytic activity">
    <reaction evidence="18 19">
        <text>alpha-ribazole 5'-phosphate + adenosylcob(III)inamide-GDP = adenosylcob(III)alamin 5'-phosphate + GMP + H(+)</text>
        <dbReference type="Rhea" id="RHEA:23560"/>
        <dbReference type="ChEBI" id="CHEBI:15378"/>
        <dbReference type="ChEBI" id="CHEBI:57918"/>
        <dbReference type="ChEBI" id="CHEBI:58115"/>
        <dbReference type="ChEBI" id="CHEBI:60487"/>
        <dbReference type="ChEBI" id="CHEBI:60493"/>
        <dbReference type="EC" id="2.7.8.26"/>
    </reaction>
</comment>
<keyword evidence="7 19" id="KW-1003">Cell membrane</keyword>
<dbReference type="GO" id="GO:0009236">
    <property type="term" value="P:cobalamin biosynthetic process"/>
    <property type="evidence" value="ECO:0007669"/>
    <property type="project" value="UniProtKB-UniRule"/>
</dbReference>
<evidence type="ECO:0000256" key="18">
    <source>
        <dbReference type="ARBA" id="ARBA00049504"/>
    </source>
</evidence>
<evidence type="ECO:0000256" key="6">
    <source>
        <dbReference type="ARBA" id="ARBA00015850"/>
    </source>
</evidence>
<comment type="pathway">
    <text evidence="3 19">Cofactor biosynthesis; adenosylcobalamin biosynthesis; adenosylcobalamin from cob(II)yrinate a,c-diamide: step 7/7.</text>
</comment>
<dbReference type="RefSeq" id="WP_039426167.1">
    <property type="nucleotide sequence ID" value="NZ_CP061845.1"/>
</dbReference>
<dbReference type="PANTHER" id="PTHR34148">
    <property type="entry name" value="ADENOSYLCOBINAMIDE-GDP RIBAZOLETRANSFERASE"/>
    <property type="match status" value="1"/>
</dbReference>
<evidence type="ECO:0000256" key="8">
    <source>
        <dbReference type="ARBA" id="ARBA00022573"/>
    </source>
</evidence>
<feature type="transmembrane region" description="Helical" evidence="19">
    <location>
        <begin position="65"/>
        <end position="83"/>
    </location>
</feature>
<comment type="function">
    <text evidence="14 19">Joins adenosylcobinamide-GDP and alpha-ribazole to generate adenosylcobalamin (Ado-cobalamin). Also synthesizes adenosylcobalamin 5'-phosphate from adenosylcobinamide-GDP and alpha-ribazole 5'-phosphate.</text>
</comment>
<dbReference type="HAMAP" id="MF_00719">
    <property type="entry name" value="CobS"/>
    <property type="match status" value="1"/>
</dbReference>
<dbReference type="EMBL" id="JMCG01000001">
    <property type="protein sequence ID" value="KGK11129.1"/>
    <property type="molecule type" value="Genomic_DNA"/>
</dbReference>
<evidence type="ECO:0000256" key="4">
    <source>
        <dbReference type="ARBA" id="ARBA00010561"/>
    </source>
</evidence>
<dbReference type="GO" id="GO:0005886">
    <property type="term" value="C:plasma membrane"/>
    <property type="evidence" value="ECO:0007669"/>
    <property type="project" value="UniProtKB-SubCell"/>
</dbReference>
<evidence type="ECO:0000256" key="12">
    <source>
        <dbReference type="ARBA" id="ARBA00022989"/>
    </source>
</evidence>
<keyword evidence="9 19" id="KW-0808">Transferase</keyword>
<dbReference type="NCBIfam" id="TIGR00317">
    <property type="entry name" value="cobS"/>
    <property type="match status" value="1"/>
</dbReference>
<dbReference type="STRING" id="29495.EA26_07345"/>
<dbReference type="GO" id="GO:0051073">
    <property type="term" value="F:adenosylcobinamide-GDP ribazoletransferase activity"/>
    <property type="evidence" value="ECO:0007669"/>
    <property type="project" value="UniProtKB-UniRule"/>
</dbReference>
<comment type="caution">
    <text evidence="20">The sequence shown here is derived from an EMBL/GenBank/DDBJ whole genome shotgun (WGS) entry which is preliminary data.</text>
</comment>
<dbReference type="Proteomes" id="UP000029994">
    <property type="component" value="Unassembled WGS sequence"/>
</dbReference>
<dbReference type="eggNOG" id="COG0368">
    <property type="taxonomic scope" value="Bacteria"/>
</dbReference>
<name>A0A099LTZ5_9VIBR</name>
<comment type="subcellular location">
    <subcellularLocation>
        <location evidence="2 19">Cell membrane</location>
        <topology evidence="2 19">Multi-pass membrane protein</topology>
    </subcellularLocation>
</comment>
<keyword evidence="8 19" id="KW-0169">Cobalamin biosynthesis</keyword>
<keyword evidence="21" id="KW-1185">Reference proteome</keyword>
<dbReference type="UniPathway" id="UPA00148">
    <property type="reaction ID" value="UER00238"/>
</dbReference>
<keyword evidence="11 19" id="KW-0460">Magnesium</keyword>
<sequence length="257" mass="27773">MAFLRYQFELFCLALSFFSRLPVPANTPYSSERMNQSGRYFALVGALLGGLCALFYTLAAQFVPFQVAIFLMIAFSLLLTGAFHEDGLTDMADGIGGGMTVEKRLTIMKDSRIGTYGSATLTMALLGKFVFLTTLARQADFVLILIVAYALSRAVAASLIYDMPYVSDADQSKSKPLASAQSSFDLAVLLFCGVMAALTLGMAKGLLLLLVAALFRIGFKRWLMARLGGFTGDCLGAAQQLMELGIYLVLIAMIHNG</sequence>
<dbReference type="AlphaFoldDB" id="A0A099LTZ5"/>
<comment type="catalytic activity">
    <reaction evidence="17 19">
        <text>alpha-ribazole + adenosylcob(III)inamide-GDP = adenosylcob(III)alamin + GMP + H(+)</text>
        <dbReference type="Rhea" id="RHEA:16049"/>
        <dbReference type="ChEBI" id="CHEBI:10329"/>
        <dbReference type="ChEBI" id="CHEBI:15378"/>
        <dbReference type="ChEBI" id="CHEBI:18408"/>
        <dbReference type="ChEBI" id="CHEBI:58115"/>
        <dbReference type="ChEBI" id="CHEBI:60487"/>
        <dbReference type="EC" id="2.7.8.26"/>
    </reaction>
</comment>
<evidence type="ECO:0000313" key="21">
    <source>
        <dbReference type="Proteomes" id="UP000029994"/>
    </source>
</evidence>
<keyword evidence="12 19" id="KW-1133">Transmembrane helix</keyword>
<evidence type="ECO:0000256" key="10">
    <source>
        <dbReference type="ARBA" id="ARBA00022692"/>
    </source>
</evidence>
<feature type="transmembrane region" description="Helical" evidence="19">
    <location>
        <begin position="40"/>
        <end position="58"/>
    </location>
</feature>
<feature type="transmembrane region" description="Helical" evidence="19">
    <location>
        <begin position="141"/>
        <end position="161"/>
    </location>
</feature>